<feature type="compositionally biased region" description="Polar residues" evidence="1">
    <location>
        <begin position="200"/>
        <end position="214"/>
    </location>
</feature>
<feature type="region of interest" description="Disordered" evidence="1">
    <location>
        <begin position="264"/>
        <end position="334"/>
    </location>
</feature>
<protein>
    <submittedName>
        <fullName evidence="2">Uncharacterized protein</fullName>
    </submittedName>
</protein>
<feature type="region of interest" description="Disordered" evidence="1">
    <location>
        <begin position="176"/>
        <end position="236"/>
    </location>
</feature>
<accession>A0A9Q0MEV5</accession>
<name>A0A9Q0MEV5_BLOTA</name>
<proteinExistence type="predicted"/>
<feature type="compositionally biased region" description="Low complexity" evidence="1">
    <location>
        <begin position="286"/>
        <end position="295"/>
    </location>
</feature>
<dbReference type="AlphaFoldDB" id="A0A9Q0MEV5"/>
<feature type="compositionally biased region" description="Low complexity" evidence="1">
    <location>
        <begin position="220"/>
        <end position="230"/>
    </location>
</feature>
<evidence type="ECO:0000313" key="2">
    <source>
        <dbReference type="EMBL" id="KAJ6224347.1"/>
    </source>
</evidence>
<dbReference type="EMBL" id="JAPWDV010000001">
    <property type="protein sequence ID" value="KAJ6224347.1"/>
    <property type="molecule type" value="Genomic_DNA"/>
</dbReference>
<evidence type="ECO:0000256" key="1">
    <source>
        <dbReference type="SAM" id="MobiDB-lite"/>
    </source>
</evidence>
<sequence length="348" mass="36922">MNSYFNASYHDWQQSELHHYAANRFCGSPSLATTSPSATSQPNLYGPNNGYHSYIHHHHAATAAAAANGTQLSYATNMGYGTLPSPQSSPSSNGHRYGTLAVDGSGNNRSSVFGNHGTGTAAAAAAAAAALASFPNSNHHLYGDPHHSLVFGQFSSHYPVSASDLTYSNELVNQHNHHAHHQIQPQQHQQQPQTPDHMGSNESSNVLNHETNVTPEHGKTTTTTTPTLTTNHNKNECTIGENGPLLFPSICTKLSTSPYEQTGPIGLSMLTKDSNSSSQQSQMTYDDSSPSSTPDHISMNGPSIGGIGALQSSNSNVSQPDNTPNSNSSNGSGGKAFFPWMKSYTGMN</sequence>
<feature type="compositionally biased region" description="Polar residues" evidence="1">
    <location>
        <begin position="310"/>
        <end position="324"/>
    </location>
</feature>
<keyword evidence="3" id="KW-1185">Reference proteome</keyword>
<comment type="caution">
    <text evidence="2">The sequence shown here is derived from an EMBL/GenBank/DDBJ whole genome shotgun (WGS) entry which is preliminary data.</text>
</comment>
<feature type="compositionally biased region" description="Low complexity" evidence="1">
    <location>
        <begin position="182"/>
        <end position="197"/>
    </location>
</feature>
<reference evidence="2" key="1">
    <citation type="submission" date="2022-12" db="EMBL/GenBank/DDBJ databases">
        <title>Genome assemblies of Blomia tropicalis.</title>
        <authorList>
            <person name="Cui Y."/>
        </authorList>
    </citation>
    <scope>NUCLEOTIDE SEQUENCE</scope>
    <source>
        <tissue evidence="2">Adult mites</tissue>
    </source>
</reference>
<dbReference type="Proteomes" id="UP001142055">
    <property type="component" value="Chromosome 1"/>
</dbReference>
<feature type="compositionally biased region" description="Polar residues" evidence="1">
    <location>
        <begin position="271"/>
        <end position="285"/>
    </location>
</feature>
<gene>
    <name evidence="2" type="ORF">RDWZM_002892</name>
</gene>
<organism evidence="2 3">
    <name type="scientific">Blomia tropicalis</name>
    <name type="common">Mite</name>
    <dbReference type="NCBI Taxonomy" id="40697"/>
    <lineage>
        <taxon>Eukaryota</taxon>
        <taxon>Metazoa</taxon>
        <taxon>Ecdysozoa</taxon>
        <taxon>Arthropoda</taxon>
        <taxon>Chelicerata</taxon>
        <taxon>Arachnida</taxon>
        <taxon>Acari</taxon>
        <taxon>Acariformes</taxon>
        <taxon>Sarcoptiformes</taxon>
        <taxon>Astigmata</taxon>
        <taxon>Glycyphagoidea</taxon>
        <taxon>Echimyopodidae</taxon>
        <taxon>Blomia</taxon>
    </lineage>
</organism>
<evidence type="ECO:0000313" key="3">
    <source>
        <dbReference type="Proteomes" id="UP001142055"/>
    </source>
</evidence>